<dbReference type="GO" id="GO:0005829">
    <property type="term" value="C:cytosol"/>
    <property type="evidence" value="ECO:0007669"/>
    <property type="project" value="InterPro"/>
</dbReference>
<keyword evidence="2" id="KW-0963">Cytoplasm</keyword>
<evidence type="ECO:0000256" key="1">
    <source>
        <dbReference type="ARBA" id="ARBA00006641"/>
    </source>
</evidence>
<dbReference type="RefSeq" id="WP_038242941.1">
    <property type="nucleotide sequence ID" value="NZ_BNER01000003.1"/>
</dbReference>
<comment type="similarity">
    <text evidence="1">Belongs to the peptidase C15 family.</text>
</comment>
<dbReference type="OrthoDB" id="9779738at2"/>
<dbReference type="GO" id="GO:0006508">
    <property type="term" value="P:proteolysis"/>
    <property type="evidence" value="ECO:0007669"/>
    <property type="project" value="UniProtKB-KW"/>
</dbReference>
<dbReference type="PIRSF" id="PIRSF015592">
    <property type="entry name" value="Prld-crbxl_pptds"/>
    <property type="match status" value="1"/>
</dbReference>
<reference evidence="7 8" key="1">
    <citation type="submission" date="2014-03" db="EMBL/GenBank/DDBJ databases">
        <authorList>
            <person name="Urmite Genomes U."/>
        </authorList>
    </citation>
    <scope>NUCLEOTIDE SEQUENCE [LARGE SCALE GENOMIC DNA]</scope>
    <source>
        <strain evidence="7 8">Vm-5</strain>
    </source>
</reference>
<dbReference type="eggNOG" id="COG2039">
    <property type="taxonomic scope" value="Bacteria"/>
</dbReference>
<dbReference type="NCBIfam" id="NF009676">
    <property type="entry name" value="PRK13197.1"/>
    <property type="match status" value="1"/>
</dbReference>
<dbReference type="GO" id="GO:0016920">
    <property type="term" value="F:pyroglutamyl-peptidase activity"/>
    <property type="evidence" value="ECO:0007669"/>
    <property type="project" value="UniProtKB-EC"/>
</dbReference>
<name>A0A024Q8Z5_9BACI</name>
<dbReference type="Pfam" id="PF01470">
    <property type="entry name" value="Peptidase_C15"/>
    <property type="match status" value="1"/>
</dbReference>
<dbReference type="InterPro" id="IPR016125">
    <property type="entry name" value="Peptidase_C15-like"/>
</dbReference>
<evidence type="ECO:0000256" key="5">
    <source>
        <dbReference type="ARBA" id="ARBA00022807"/>
    </source>
</evidence>
<organism evidence="7 8">
    <name type="scientific">Virgibacillus massiliensis</name>
    <dbReference type="NCBI Taxonomy" id="1462526"/>
    <lineage>
        <taxon>Bacteria</taxon>
        <taxon>Bacillati</taxon>
        <taxon>Bacillota</taxon>
        <taxon>Bacilli</taxon>
        <taxon>Bacillales</taxon>
        <taxon>Bacillaceae</taxon>
        <taxon>Virgibacillus</taxon>
    </lineage>
</organism>
<evidence type="ECO:0000256" key="3">
    <source>
        <dbReference type="ARBA" id="ARBA00022670"/>
    </source>
</evidence>
<keyword evidence="8" id="KW-1185">Reference proteome</keyword>
<dbReference type="InterPro" id="IPR000816">
    <property type="entry name" value="Peptidase_C15"/>
</dbReference>
<dbReference type="InterPro" id="IPR033694">
    <property type="entry name" value="PGPEP1_Cys_AS"/>
</dbReference>
<keyword evidence="3" id="KW-0645">Protease</keyword>
<feature type="active site" evidence="6">
    <location>
        <position position="142"/>
    </location>
</feature>
<dbReference type="STRING" id="1462526.BN990_01253"/>
<gene>
    <name evidence="7" type="primary">pcp</name>
    <name evidence="7" type="ORF">BN990_01253</name>
</gene>
<dbReference type="PANTHER" id="PTHR23402:SF1">
    <property type="entry name" value="PYROGLUTAMYL-PEPTIDASE I"/>
    <property type="match status" value="1"/>
</dbReference>
<dbReference type="InterPro" id="IPR036440">
    <property type="entry name" value="Peptidase_C15-like_sf"/>
</dbReference>
<dbReference type="EMBL" id="CCDP010000001">
    <property type="protein sequence ID" value="CDQ38973.1"/>
    <property type="molecule type" value="Genomic_DNA"/>
</dbReference>
<evidence type="ECO:0000256" key="6">
    <source>
        <dbReference type="PROSITE-ProRule" id="PRU10077"/>
    </source>
</evidence>
<comment type="catalytic activity">
    <reaction evidence="6">
        <text>Release of an N-terminal pyroglutamyl group from a polypeptide, the second amino acid generally not being Pro.</text>
        <dbReference type="EC" id="3.4.19.3"/>
    </reaction>
</comment>
<dbReference type="EC" id="3.4.19.3" evidence="6"/>
<dbReference type="PROSITE" id="PS01334">
    <property type="entry name" value="PYRASE_CYS"/>
    <property type="match status" value="1"/>
</dbReference>
<dbReference type="PANTHER" id="PTHR23402">
    <property type="entry name" value="PROTEASE FAMILY C15 PYROGLUTAMYL-PEPTIDASE I-RELATED"/>
    <property type="match status" value="1"/>
</dbReference>
<keyword evidence="4" id="KW-0378">Hydrolase</keyword>
<proteinExistence type="inferred from homology"/>
<dbReference type="PRINTS" id="PR00706">
    <property type="entry name" value="PYROGLUPTASE"/>
</dbReference>
<evidence type="ECO:0000256" key="4">
    <source>
        <dbReference type="ARBA" id="ARBA00022801"/>
    </source>
</evidence>
<dbReference type="Gene3D" id="3.40.630.20">
    <property type="entry name" value="Peptidase C15, pyroglutamyl peptidase I-like"/>
    <property type="match status" value="1"/>
</dbReference>
<evidence type="ECO:0000313" key="7">
    <source>
        <dbReference type="EMBL" id="CDQ38973.1"/>
    </source>
</evidence>
<accession>A0A024Q8Z5</accession>
<dbReference type="Proteomes" id="UP000028875">
    <property type="component" value="Unassembled WGS sequence"/>
</dbReference>
<comment type="caution">
    <text evidence="7">The sequence shown here is derived from an EMBL/GenBank/DDBJ whole genome shotgun (WGS) entry which is preliminary data.</text>
</comment>
<keyword evidence="5" id="KW-0788">Thiol protease</keyword>
<evidence type="ECO:0000313" key="8">
    <source>
        <dbReference type="Proteomes" id="UP000028875"/>
    </source>
</evidence>
<dbReference type="SUPFAM" id="SSF53182">
    <property type="entry name" value="Pyrrolidone carboxyl peptidase (pyroglutamate aminopeptidase)"/>
    <property type="match status" value="1"/>
</dbReference>
<dbReference type="CDD" id="cd00501">
    <property type="entry name" value="Peptidase_C15"/>
    <property type="match status" value="1"/>
</dbReference>
<protein>
    <recommendedName>
        <fullName evidence="6">Pyroglutamyl-peptidase I</fullName>
        <ecNumber evidence="6">3.4.19.3</ecNumber>
    </recommendedName>
</protein>
<sequence length="198" mass="21991">MKKLLLTGFAPFLDNPVNPTTNIVEQLHNQVISDYAVIGHVLTVEFQQSGSDMVRLIETYDPDAVVSLGVAVGRRLVTPERIAINCNDGPIDNRGYKPAGEKIVENGPDGYFSTLPIQHMVQNIKKANLPAEISNTAGTYLCNNVMYHTLHYFKEQKLHRPSGFIHIPASHELGLERNVPSWSNEDLAKAVWESIACL</sequence>
<dbReference type="AlphaFoldDB" id="A0A024Q8Z5"/>
<reference evidence="8" key="2">
    <citation type="submission" date="2014-05" db="EMBL/GenBank/DDBJ databases">
        <title>Draft genome sequence of Virgibacillus massiliensis Vm-5.</title>
        <authorList>
            <person name="Khelaifia S."/>
            <person name="Croce O."/>
            <person name="Lagier J.C."/>
            <person name="Raoult D."/>
        </authorList>
    </citation>
    <scope>NUCLEOTIDE SEQUENCE [LARGE SCALE GENOMIC DNA]</scope>
    <source>
        <strain evidence="8">Vm-5</strain>
    </source>
</reference>
<evidence type="ECO:0000256" key="2">
    <source>
        <dbReference type="ARBA" id="ARBA00022490"/>
    </source>
</evidence>